<keyword evidence="4 5" id="KW-0472">Membrane</keyword>
<dbReference type="OrthoDB" id="5461070at2"/>
<evidence type="ECO:0000256" key="3">
    <source>
        <dbReference type="ARBA" id="ARBA00022989"/>
    </source>
</evidence>
<evidence type="ECO:0000256" key="2">
    <source>
        <dbReference type="ARBA" id="ARBA00022692"/>
    </source>
</evidence>
<comment type="caution">
    <text evidence="6">The sequence shown here is derived from an EMBL/GenBank/DDBJ whole genome shotgun (WGS) entry which is preliminary data.</text>
</comment>
<dbReference type="EMBL" id="PYMH01000001">
    <property type="protein sequence ID" value="PSU35625.1"/>
    <property type="molecule type" value="Genomic_DNA"/>
</dbReference>
<feature type="transmembrane region" description="Helical" evidence="5">
    <location>
        <begin position="69"/>
        <end position="88"/>
    </location>
</feature>
<organism evidence="6 7">
    <name type="scientific">Photobacterium lutimaris</name>
    <dbReference type="NCBI Taxonomy" id="388278"/>
    <lineage>
        <taxon>Bacteria</taxon>
        <taxon>Pseudomonadati</taxon>
        <taxon>Pseudomonadota</taxon>
        <taxon>Gammaproteobacteria</taxon>
        <taxon>Vibrionales</taxon>
        <taxon>Vibrionaceae</taxon>
        <taxon>Photobacterium</taxon>
    </lineage>
</organism>
<sequence>MTSFFLITIKTYFVQKRKNVSFAVPKEVAFGDIYLPPLLVAALLGLICTSVTVRLFNRFRWFRHVASPPLVELSLTIIYTVVVSTYVFPS</sequence>
<accession>A0A2T3J2W3</accession>
<protein>
    <submittedName>
        <fullName evidence="6">DUF1656 domain-containing protein</fullName>
    </submittedName>
</protein>
<dbReference type="Proteomes" id="UP000241222">
    <property type="component" value="Unassembled WGS sequence"/>
</dbReference>
<keyword evidence="1" id="KW-1003">Cell membrane</keyword>
<keyword evidence="2 5" id="KW-0812">Transmembrane</keyword>
<name>A0A2T3J2W3_9GAMM</name>
<dbReference type="Pfam" id="PF07869">
    <property type="entry name" value="DUF1656"/>
    <property type="match status" value="1"/>
</dbReference>
<dbReference type="InterPro" id="IPR012451">
    <property type="entry name" value="DUF1656"/>
</dbReference>
<dbReference type="AlphaFoldDB" id="A0A2T3J2W3"/>
<evidence type="ECO:0000313" key="7">
    <source>
        <dbReference type="Proteomes" id="UP000241222"/>
    </source>
</evidence>
<evidence type="ECO:0000256" key="4">
    <source>
        <dbReference type="ARBA" id="ARBA00023136"/>
    </source>
</evidence>
<keyword evidence="3 5" id="KW-1133">Transmembrane helix</keyword>
<evidence type="ECO:0000256" key="5">
    <source>
        <dbReference type="SAM" id="Phobius"/>
    </source>
</evidence>
<gene>
    <name evidence="6" type="ORF">C9I99_00975</name>
</gene>
<feature type="transmembrane region" description="Helical" evidence="5">
    <location>
        <begin position="33"/>
        <end position="57"/>
    </location>
</feature>
<evidence type="ECO:0000313" key="6">
    <source>
        <dbReference type="EMBL" id="PSU35625.1"/>
    </source>
</evidence>
<reference evidence="6 7" key="1">
    <citation type="submission" date="2018-03" db="EMBL/GenBank/DDBJ databases">
        <title>Whole genome sequencing of Histamine producing bacteria.</title>
        <authorList>
            <person name="Butler K."/>
        </authorList>
    </citation>
    <scope>NUCLEOTIDE SEQUENCE [LARGE SCALE GENOMIC DNA]</scope>
    <source>
        <strain evidence="6 7">JCM 13586</strain>
    </source>
</reference>
<proteinExistence type="predicted"/>
<evidence type="ECO:0000256" key="1">
    <source>
        <dbReference type="ARBA" id="ARBA00022475"/>
    </source>
</evidence>
<keyword evidence="7" id="KW-1185">Reference proteome</keyword>